<dbReference type="KEGG" id="phv:HU739_022905"/>
<dbReference type="InterPro" id="IPR008964">
    <property type="entry name" value="Invasin/intimin_cell_adhesion"/>
</dbReference>
<reference evidence="1 2" key="2">
    <citation type="journal article" date="2021" name="Microorganisms">
        <title>The Ever-Expanding Pseudomonas Genus: Description of 43 New Species and Partition of the Pseudomonas putida Group.</title>
        <authorList>
            <person name="Girard L."/>
            <person name="Lood C."/>
            <person name="Hofte M."/>
            <person name="Vandamme P."/>
            <person name="Rokni-Zadeh H."/>
            <person name="van Noort V."/>
            <person name="Lavigne R."/>
            <person name="De Mot R."/>
        </authorList>
    </citation>
    <scope>NUCLEOTIDE SEQUENCE [LARGE SCALE GENOMIC DNA]</scope>
    <source>
        <strain evidence="1 2">SWRI65</strain>
    </source>
</reference>
<accession>A0A9E6NYJ9</accession>
<dbReference type="Gene3D" id="2.60.40.10">
    <property type="entry name" value="Immunoglobulins"/>
    <property type="match status" value="1"/>
</dbReference>
<dbReference type="Proteomes" id="UP000631521">
    <property type="component" value="Chromosome"/>
</dbReference>
<dbReference type="SUPFAM" id="SSF49373">
    <property type="entry name" value="Invasin/intimin cell-adhesion fragments"/>
    <property type="match status" value="2"/>
</dbReference>
<dbReference type="RefSeq" id="WP_186552224.1">
    <property type="nucleotide sequence ID" value="NZ_CP077091.1"/>
</dbReference>
<dbReference type="InterPro" id="IPR013783">
    <property type="entry name" value="Ig-like_fold"/>
</dbReference>
<protein>
    <submittedName>
        <fullName evidence="1">Ig-like domain-containing protein</fullName>
    </submittedName>
</protein>
<proteinExistence type="predicted"/>
<evidence type="ECO:0000313" key="1">
    <source>
        <dbReference type="EMBL" id="QXI16724.1"/>
    </source>
</evidence>
<sequence>MTEPVIQANESLVRNGRFTEALSEWRRKGIVGRGSEMYEGWLTAFMELNAGGSATQVITLPKTSAANASYRLSFLCELRKGAQWSGQPGCLRILKGDDELLRLELVEGLDRDPEQDQARLAEGQPLVFEPLYYEALLDPFELVSDDEITVEVNGVPANPSDNRSSVCITHIDLQLKLGALELEEIHLDEQTLAPGSTVYLCLGASLGSGQGNPLYMPHNLSVKPVPGNAWLDTKTALIQYGNPMEAVKATPDWGVEHELTSRWVLDCPVIGEEKSHDFWISLVNQYNAAPYVIDVSLGHHRLAIRNVQEAAYYPVLELKQSVQLGVQVISFYTSQALDGREVRWTNTEQGLLATGTTNEQGWVYFDFVPEQAGEFVITASVDSPYYASGEAIHEFPVTVLQTDPWDELRCVVEEQVTLWNVTGYPNRGTDYPFIVRWPVGSALQGTDLSLHWSGVGHEELKVTIAPPLKQPVAFDGDDSVWTLACEDWLDGRFELSLVCSKLLLPSPRKPMSLARNKVRIVDTRGPNLSPVVEGYGKTLMRVQVVHVTDKGAGEPVIDALVDWQTPEGIVTSRTGSGGWASLYYRPLTALNNEPVSARVSAYQGGPVNERVFFVTAFERDEWKDKISITFDGGRLSQAGIVFKRGQTHILAVRALADSPLIGQAITLEWRDEKPEIGLEVGDLGVPKILREGQELEWTFSSDRLDSISSIFEVKLVTDTLVDRELFCRLLSTDIHDEMTVVLDQLTDLRGQPLFPCLGAVHHYIFRTNALSPLVGIDMDLVWSGSSAEALGIELSPPPKSRNTVDDSGFTWTLDCSKSTNPGTFSLQFVIHYSGSSDVNNMSLAHNKITIEDARGTGVDPVIGQESAWMWLKVSSPFNPELALEGIPVQWTVNGTTEEHATGADGWSGFPFESAIPDEHVVTASIRSPYDGFEESRSMKVVSLAEDPWAGFEYSFDSRPFKPLGQSTEFPRRNGQHNLRVRVADGNALLDQYLTLGMTGTGPKALGIRFKEPQLGEPRLFSDAGMTYQFEARDVRDGSFGLLFSSARLARLSPVIAMSLGQGEQTVKIAERSRSSQTLLWGEAVSEQITLVSAISGRPMAGMKVLWHSPDLGEVTTTTNFHGEARIRFVPTTPGAAQLTATVGGKQYSESISLPFFLHEPREIVELFEPDDSEDYALAKVVSALTGAPLADIEVEWEFQNYPLGSSLTGADGIARLTSIPSGHGLLYAAVKGGQAGWDMQSLMYEGQLPIIESLTCDRTTVYRADEVNAWAVVKNRPQGMPVGNVPVNWQFGGKSLPASISDQQGVALTKFLATEVGEFELVASLNPGTGSLVQKINVVARPSVILRSIYASPLIGQVGKPVTIAVQVVKNLTEPVVGMNVGWTVEGVSLEGTHSDEKGWSKVVYEPVETGSVVVRASVKNPSGTAESSLTLVVL</sequence>
<organism evidence="1 2">
    <name type="scientific">Pseudomonas hamedanensis</name>
    <dbReference type="NCBI Taxonomy" id="2745504"/>
    <lineage>
        <taxon>Bacteria</taxon>
        <taxon>Pseudomonadati</taxon>
        <taxon>Pseudomonadota</taxon>
        <taxon>Gammaproteobacteria</taxon>
        <taxon>Pseudomonadales</taxon>
        <taxon>Pseudomonadaceae</taxon>
        <taxon>Pseudomonas</taxon>
    </lineage>
</organism>
<dbReference type="EMBL" id="CP077091">
    <property type="protein sequence ID" value="QXI16724.1"/>
    <property type="molecule type" value="Genomic_DNA"/>
</dbReference>
<name>A0A9E6NYJ9_9PSED</name>
<keyword evidence="2" id="KW-1185">Reference proteome</keyword>
<reference evidence="1 2" key="1">
    <citation type="journal article" date="2020" name="Microorganisms">
        <title>Reliable Identification of Environmental Pseudomonas Isolates Using the rpoD Gene.</title>
        <authorList>
            <consortium name="The Broad Institute Genome Sequencing Platform"/>
            <person name="Girard L."/>
            <person name="Lood C."/>
            <person name="Rokni-Zadeh H."/>
            <person name="van Noort V."/>
            <person name="Lavigne R."/>
            <person name="De Mot R."/>
        </authorList>
    </citation>
    <scope>NUCLEOTIDE SEQUENCE [LARGE SCALE GENOMIC DNA]</scope>
    <source>
        <strain evidence="1 2">SWRI65</strain>
    </source>
</reference>
<gene>
    <name evidence="1" type="ORF">HU739_022905</name>
</gene>
<evidence type="ECO:0000313" key="2">
    <source>
        <dbReference type="Proteomes" id="UP000631521"/>
    </source>
</evidence>